<dbReference type="Gene3D" id="3.40.50.2300">
    <property type="match status" value="1"/>
</dbReference>
<evidence type="ECO:0000313" key="9">
    <source>
        <dbReference type="Proteomes" id="UP001597233"/>
    </source>
</evidence>
<evidence type="ECO:0000256" key="4">
    <source>
        <dbReference type="ARBA" id="ARBA00023163"/>
    </source>
</evidence>
<name>A0ABW4RNV9_9BACL</name>
<evidence type="ECO:0000256" key="1">
    <source>
        <dbReference type="ARBA" id="ARBA00022553"/>
    </source>
</evidence>
<dbReference type="PROSITE" id="PS50110">
    <property type="entry name" value="RESPONSE_REGULATORY"/>
    <property type="match status" value="1"/>
</dbReference>
<feature type="domain" description="HTH luxR-type" evidence="6">
    <location>
        <begin position="146"/>
        <end position="211"/>
    </location>
</feature>
<dbReference type="SUPFAM" id="SSF46894">
    <property type="entry name" value="C-terminal effector domain of the bipartite response regulators"/>
    <property type="match status" value="1"/>
</dbReference>
<dbReference type="PRINTS" id="PR00038">
    <property type="entry name" value="HTHLUXR"/>
</dbReference>
<dbReference type="SMART" id="SM00421">
    <property type="entry name" value="HTH_LUXR"/>
    <property type="match status" value="1"/>
</dbReference>
<dbReference type="PROSITE" id="PS50043">
    <property type="entry name" value="HTH_LUXR_2"/>
    <property type="match status" value="1"/>
</dbReference>
<evidence type="ECO:0000313" key="8">
    <source>
        <dbReference type="EMBL" id="MFD1887735.1"/>
    </source>
</evidence>
<dbReference type="RefSeq" id="WP_347323974.1">
    <property type="nucleotide sequence ID" value="NZ_JBCGUH010000002.1"/>
</dbReference>
<dbReference type="InterPro" id="IPR016032">
    <property type="entry name" value="Sig_transdc_resp-reg_C-effctor"/>
</dbReference>
<dbReference type="CDD" id="cd17535">
    <property type="entry name" value="REC_NarL-like"/>
    <property type="match status" value="1"/>
</dbReference>
<evidence type="ECO:0000259" key="6">
    <source>
        <dbReference type="PROSITE" id="PS50043"/>
    </source>
</evidence>
<feature type="modified residue" description="4-aspartylphosphate" evidence="5">
    <location>
        <position position="53"/>
    </location>
</feature>
<reference evidence="9" key="1">
    <citation type="journal article" date="2019" name="Int. J. Syst. Evol. Microbiol.">
        <title>The Global Catalogue of Microorganisms (GCM) 10K type strain sequencing project: providing services to taxonomists for standard genome sequencing and annotation.</title>
        <authorList>
            <consortium name="The Broad Institute Genomics Platform"/>
            <consortium name="The Broad Institute Genome Sequencing Center for Infectious Disease"/>
            <person name="Wu L."/>
            <person name="Ma J."/>
        </authorList>
    </citation>
    <scope>NUCLEOTIDE SEQUENCE [LARGE SCALE GENOMIC DNA]</scope>
    <source>
        <strain evidence="9">CCUG 54950</strain>
    </source>
</reference>
<dbReference type="Pfam" id="PF00072">
    <property type="entry name" value="Response_reg"/>
    <property type="match status" value="1"/>
</dbReference>
<dbReference type="InterPro" id="IPR011006">
    <property type="entry name" value="CheY-like_superfamily"/>
</dbReference>
<keyword evidence="2" id="KW-0805">Transcription regulation</keyword>
<dbReference type="PANTHER" id="PTHR43214:SF37">
    <property type="entry name" value="TRANSCRIPTIONAL REGULATORY PROTEIN YDFI"/>
    <property type="match status" value="1"/>
</dbReference>
<gene>
    <name evidence="8" type="ORF">ACFSC9_19845</name>
</gene>
<dbReference type="Proteomes" id="UP001597233">
    <property type="component" value="Unassembled WGS sequence"/>
</dbReference>
<dbReference type="SUPFAM" id="SSF52172">
    <property type="entry name" value="CheY-like"/>
    <property type="match status" value="1"/>
</dbReference>
<dbReference type="InterPro" id="IPR039420">
    <property type="entry name" value="WalR-like"/>
</dbReference>
<dbReference type="PANTHER" id="PTHR43214">
    <property type="entry name" value="TWO-COMPONENT RESPONSE REGULATOR"/>
    <property type="match status" value="1"/>
</dbReference>
<proteinExistence type="predicted"/>
<dbReference type="InterPro" id="IPR000792">
    <property type="entry name" value="Tscrpt_reg_LuxR_C"/>
</dbReference>
<protein>
    <submittedName>
        <fullName evidence="8">Response regulator</fullName>
    </submittedName>
</protein>
<accession>A0ABW4RNV9</accession>
<organism evidence="8 9">
    <name type="scientific">Paenibacillus wenxiniae</name>
    <dbReference type="NCBI Taxonomy" id="1636843"/>
    <lineage>
        <taxon>Bacteria</taxon>
        <taxon>Bacillati</taxon>
        <taxon>Bacillota</taxon>
        <taxon>Bacilli</taxon>
        <taxon>Bacillales</taxon>
        <taxon>Paenibacillaceae</taxon>
        <taxon>Paenibacillus</taxon>
    </lineage>
</organism>
<comment type="caution">
    <text evidence="8">The sequence shown here is derived from an EMBL/GenBank/DDBJ whole genome shotgun (WGS) entry which is preliminary data.</text>
</comment>
<keyword evidence="1 5" id="KW-0597">Phosphoprotein</keyword>
<keyword evidence="9" id="KW-1185">Reference proteome</keyword>
<keyword evidence="4" id="KW-0804">Transcription</keyword>
<evidence type="ECO:0000256" key="2">
    <source>
        <dbReference type="ARBA" id="ARBA00023015"/>
    </source>
</evidence>
<dbReference type="SMART" id="SM00448">
    <property type="entry name" value="REC"/>
    <property type="match status" value="1"/>
</dbReference>
<keyword evidence="3" id="KW-0238">DNA-binding</keyword>
<dbReference type="EMBL" id="JBHUEH010000032">
    <property type="protein sequence ID" value="MFD1887735.1"/>
    <property type="molecule type" value="Genomic_DNA"/>
</dbReference>
<evidence type="ECO:0000256" key="5">
    <source>
        <dbReference type="PROSITE-ProRule" id="PRU00169"/>
    </source>
</evidence>
<dbReference type="InterPro" id="IPR058245">
    <property type="entry name" value="NreC/VraR/RcsB-like_REC"/>
</dbReference>
<dbReference type="InterPro" id="IPR001789">
    <property type="entry name" value="Sig_transdc_resp-reg_receiver"/>
</dbReference>
<evidence type="ECO:0000259" key="7">
    <source>
        <dbReference type="PROSITE" id="PS50110"/>
    </source>
</evidence>
<dbReference type="CDD" id="cd06170">
    <property type="entry name" value="LuxR_C_like"/>
    <property type="match status" value="1"/>
</dbReference>
<feature type="domain" description="Response regulatory" evidence="7">
    <location>
        <begin position="2"/>
        <end position="119"/>
    </location>
</feature>
<evidence type="ECO:0000256" key="3">
    <source>
        <dbReference type="ARBA" id="ARBA00023125"/>
    </source>
</evidence>
<sequence length="215" mass="24164">MKIVIADDHAIVRSGFAMILNFQPDMEVVGTAADGIEAYTMVAKHQPDLLLMDLSMPPGESGLIATGKIKEDYPDTRILILTMHDDEEYLFHVLRNGASGYVLKNAPDEELLLAIRTIYQGGTYIHPKLATSLVREFVKTNTSVDSEDVYEVLSRRELEILPLVAKGYSNKDVAEKLFISVKTVEAHKAKIMDKLNLKSRPELVEYALRKKILEF</sequence>
<dbReference type="Pfam" id="PF00196">
    <property type="entry name" value="GerE"/>
    <property type="match status" value="1"/>
</dbReference>